<dbReference type="Proteomes" id="UP000747542">
    <property type="component" value="Unassembled WGS sequence"/>
</dbReference>
<protein>
    <submittedName>
        <fullName evidence="2">Uncharacterized protein</fullName>
    </submittedName>
</protein>
<organism evidence="2 4">
    <name type="scientific">Homarus americanus</name>
    <name type="common">American lobster</name>
    <dbReference type="NCBI Taxonomy" id="6706"/>
    <lineage>
        <taxon>Eukaryota</taxon>
        <taxon>Metazoa</taxon>
        <taxon>Ecdysozoa</taxon>
        <taxon>Arthropoda</taxon>
        <taxon>Crustacea</taxon>
        <taxon>Multicrustacea</taxon>
        <taxon>Malacostraca</taxon>
        <taxon>Eumalacostraca</taxon>
        <taxon>Eucarida</taxon>
        <taxon>Decapoda</taxon>
        <taxon>Pleocyemata</taxon>
        <taxon>Astacidea</taxon>
        <taxon>Nephropoidea</taxon>
        <taxon>Nephropidae</taxon>
        <taxon>Homarus</taxon>
    </lineage>
</organism>
<reference evidence="2" key="1">
    <citation type="journal article" date="2021" name="Sci. Adv.">
        <title>The American lobster genome reveals insights on longevity, neural, and immune adaptations.</title>
        <authorList>
            <person name="Polinski J.M."/>
            <person name="Zimin A.V."/>
            <person name="Clark K.F."/>
            <person name="Kohn A.B."/>
            <person name="Sadowski N."/>
            <person name="Timp W."/>
            <person name="Ptitsyn A."/>
            <person name="Khanna P."/>
            <person name="Romanova D.Y."/>
            <person name="Williams P."/>
            <person name="Greenwood S.J."/>
            <person name="Moroz L.L."/>
            <person name="Walt D.R."/>
            <person name="Bodnar A.G."/>
        </authorList>
    </citation>
    <scope>NUCLEOTIDE SEQUENCE</scope>
    <source>
        <strain evidence="2">GMGI-L3</strain>
    </source>
</reference>
<evidence type="ECO:0000313" key="4">
    <source>
        <dbReference type="Proteomes" id="UP000747542"/>
    </source>
</evidence>
<proteinExistence type="predicted"/>
<evidence type="ECO:0000313" key="3">
    <source>
        <dbReference type="EMBL" id="KAG7166887.1"/>
    </source>
</evidence>
<dbReference type="AlphaFoldDB" id="A0A8J5JST8"/>
<dbReference type="EMBL" id="JAHLQT010022106">
    <property type="protein sequence ID" value="KAG7166887.1"/>
    <property type="molecule type" value="Genomic_DNA"/>
</dbReference>
<name>A0A8J5JST8_HOMAM</name>
<feature type="compositionally biased region" description="Acidic residues" evidence="1">
    <location>
        <begin position="21"/>
        <end position="47"/>
    </location>
</feature>
<dbReference type="EMBL" id="JAHLQT010029499">
    <property type="protein sequence ID" value="KAG7161418.1"/>
    <property type="molecule type" value="Genomic_DNA"/>
</dbReference>
<gene>
    <name evidence="2" type="ORF">Hamer_G014058</name>
    <name evidence="3" type="ORF">Hamer_G027304</name>
</gene>
<evidence type="ECO:0000256" key="1">
    <source>
        <dbReference type="SAM" id="MobiDB-lite"/>
    </source>
</evidence>
<accession>A0A8J5JST8</accession>
<keyword evidence="4" id="KW-1185">Reference proteome</keyword>
<feature type="region of interest" description="Disordered" evidence="1">
    <location>
        <begin position="21"/>
        <end position="54"/>
    </location>
</feature>
<comment type="caution">
    <text evidence="2">The sequence shown here is derived from an EMBL/GenBank/DDBJ whole genome shotgun (WGS) entry which is preliminary data.</text>
</comment>
<sequence>MKIFCFIQPLILISDDEYNSDDYEDIEESESDASAEEISSEEEETSNEESPLGTMGWKEVIESTTVNSPTPPPFDFIAKNGMVSIILLKRWRVF</sequence>
<evidence type="ECO:0000313" key="2">
    <source>
        <dbReference type="EMBL" id="KAG7161418.1"/>
    </source>
</evidence>